<keyword evidence="4" id="KW-0032">Aminotransferase</keyword>
<gene>
    <name evidence="4" type="ORF">BJ970_006418</name>
</gene>
<dbReference type="InterPro" id="IPR015421">
    <property type="entry name" value="PyrdxlP-dep_Trfase_major"/>
</dbReference>
<dbReference type="Pfam" id="PF00202">
    <property type="entry name" value="Aminotran_3"/>
    <property type="match status" value="2"/>
</dbReference>
<dbReference type="InterPro" id="IPR005814">
    <property type="entry name" value="Aminotrans_3"/>
</dbReference>
<evidence type="ECO:0000256" key="3">
    <source>
        <dbReference type="RuleBase" id="RU003560"/>
    </source>
</evidence>
<keyword evidence="5" id="KW-1185">Reference proteome</keyword>
<dbReference type="EMBL" id="JACHIW010000002">
    <property type="protein sequence ID" value="MBB5158819.1"/>
    <property type="molecule type" value="Genomic_DNA"/>
</dbReference>
<dbReference type="Gene3D" id="3.90.1150.10">
    <property type="entry name" value="Aspartate Aminotransferase, domain 1"/>
    <property type="match status" value="1"/>
</dbReference>
<dbReference type="AlphaFoldDB" id="A0A840QJ08"/>
<dbReference type="PANTHER" id="PTHR43713:SF3">
    <property type="entry name" value="GLUTAMATE-1-SEMIALDEHYDE 2,1-AMINOMUTASE 1, CHLOROPLASTIC-RELATED"/>
    <property type="match status" value="1"/>
</dbReference>
<organism evidence="4 5">
    <name type="scientific">Saccharopolyspora phatthalungensis</name>
    <dbReference type="NCBI Taxonomy" id="664693"/>
    <lineage>
        <taxon>Bacteria</taxon>
        <taxon>Bacillati</taxon>
        <taxon>Actinomycetota</taxon>
        <taxon>Actinomycetes</taxon>
        <taxon>Pseudonocardiales</taxon>
        <taxon>Pseudonocardiaceae</taxon>
        <taxon>Saccharopolyspora</taxon>
    </lineage>
</organism>
<dbReference type="GO" id="GO:0030170">
    <property type="term" value="F:pyridoxal phosphate binding"/>
    <property type="evidence" value="ECO:0007669"/>
    <property type="project" value="InterPro"/>
</dbReference>
<keyword evidence="2 3" id="KW-0663">Pyridoxal phosphate</keyword>
<reference evidence="4 5" key="1">
    <citation type="submission" date="2020-08" db="EMBL/GenBank/DDBJ databases">
        <title>Sequencing the genomes of 1000 actinobacteria strains.</title>
        <authorList>
            <person name="Klenk H.-P."/>
        </authorList>
    </citation>
    <scope>NUCLEOTIDE SEQUENCE [LARGE SCALE GENOMIC DNA]</scope>
    <source>
        <strain evidence="4 5">DSM 45584</strain>
    </source>
</reference>
<dbReference type="RefSeq" id="WP_184730821.1">
    <property type="nucleotide sequence ID" value="NZ_JACHIW010000002.1"/>
</dbReference>
<comment type="cofactor">
    <cofactor evidence="1">
        <name>pyridoxal 5'-phosphate</name>
        <dbReference type="ChEBI" id="CHEBI:597326"/>
    </cofactor>
</comment>
<accession>A0A840QJ08</accession>
<proteinExistence type="inferred from homology"/>
<dbReference type="GO" id="GO:0008483">
    <property type="term" value="F:transaminase activity"/>
    <property type="evidence" value="ECO:0007669"/>
    <property type="project" value="UniProtKB-KW"/>
</dbReference>
<comment type="caution">
    <text evidence="4">The sequence shown here is derived from an EMBL/GenBank/DDBJ whole genome shotgun (WGS) entry which is preliminary data.</text>
</comment>
<evidence type="ECO:0000313" key="5">
    <source>
        <dbReference type="Proteomes" id="UP000584374"/>
    </source>
</evidence>
<dbReference type="InterPro" id="IPR015422">
    <property type="entry name" value="PyrdxlP-dep_Trfase_small"/>
</dbReference>
<keyword evidence="4" id="KW-0808">Transferase</keyword>
<sequence>MSNRVGLAEHPTCPRHIDGTPRTFVAASGAYVTDVDGDTWIDFDNARGSVTLGHGDDEVAKAVAEAAAGKRGAATGWSPALDTVLDMLRELCGGEAVALFRTGTSALRAAALSVREAVGKPLLLSAGYHGYDPMWFPAPEPFTPNESGVVDFFFDLDVLADLLRTPDRVAAVVVSPDHLHLSESWYRTAGRLAAEAGVPVIVDEVKVGLRYRSGLSTAHLLEPAVWTVAKGMANGAAVAAVGGRAALLAPMEDISFTSFFEPAILAAAEATLTRVATGVPTAVIGDAGATFVAEARRALVESGVPVKIVGSGPLFQFVPANKEVKREFYQAAAAERLLFYRGDNQAPSAAFTTAVIDDAVARFKKVCAELSGRWPATEVDDEARYTSAWAVMDGLAEGPRTRATTAALVAKYLDD</sequence>
<dbReference type="SUPFAM" id="SSF53383">
    <property type="entry name" value="PLP-dependent transferases"/>
    <property type="match status" value="1"/>
</dbReference>
<name>A0A840QJ08_9PSEU</name>
<dbReference type="PANTHER" id="PTHR43713">
    <property type="entry name" value="GLUTAMATE-1-SEMIALDEHYDE 2,1-AMINOMUTASE"/>
    <property type="match status" value="1"/>
</dbReference>
<evidence type="ECO:0000256" key="2">
    <source>
        <dbReference type="ARBA" id="ARBA00022898"/>
    </source>
</evidence>
<evidence type="ECO:0000313" key="4">
    <source>
        <dbReference type="EMBL" id="MBB5158819.1"/>
    </source>
</evidence>
<dbReference type="Proteomes" id="UP000584374">
    <property type="component" value="Unassembled WGS sequence"/>
</dbReference>
<dbReference type="Gene3D" id="3.40.640.10">
    <property type="entry name" value="Type I PLP-dependent aspartate aminotransferase-like (Major domain)"/>
    <property type="match status" value="1"/>
</dbReference>
<comment type="similarity">
    <text evidence="3">Belongs to the class-III pyridoxal-phosphate-dependent aminotransferase family.</text>
</comment>
<dbReference type="InterPro" id="IPR015424">
    <property type="entry name" value="PyrdxlP-dep_Trfase"/>
</dbReference>
<evidence type="ECO:0000256" key="1">
    <source>
        <dbReference type="ARBA" id="ARBA00001933"/>
    </source>
</evidence>
<protein>
    <submittedName>
        <fullName evidence="4">Glutamate-1-semialdehyde aminotransferase</fullName>
    </submittedName>
</protein>